<comment type="caution">
    <text evidence="1">The sequence shown here is derived from an EMBL/GenBank/DDBJ whole genome shotgun (WGS) entry which is preliminary data.</text>
</comment>
<organism evidence="1 2">
    <name type="scientific">Citrus sinensis</name>
    <name type="common">Sweet orange</name>
    <name type="synonym">Citrus aurantium var. sinensis</name>
    <dbReference type="NCBI Taxonomy" id="2711"/>
    <lineage>
        <taxon>Eukaryota</taxon>
        <taxon>Viridiplantae</taxon>
        <taxon>Streptophyta</taxon>
        <taxon>Embryophyta</taxon>
        <taxon>Tracheophyta</taxon>
        <taxon>Spermatophyta</taxon>
        <taxon>Magnoliopsida</taxon>
        <taxon>eudicotyledons</taxon>
        <taxon>Gunneridae</taxon>
        <taxon>Pentapetalae</taxon>
        <taxon>rosids</taxon>
        <taxon>malvids</taxon>
        <taxon>Sapindales</taxon>
        <taxon>Rutaceae</taxon>
        <taxon>Aurantioideae</taxon>
        <taxon>Citrus</taxon>
    </lineage>
</organism>
<accession>A0ACB8K9R3</accession>
<evidence type="ECO:0000313" key="1">
    <source>
        <dbReference type="EMBL" id="KAH9751139.1"/>
    </source>
</evidence>
<protein>
    <submittedName>
        <fullName evidence="1">Magnesium transporter</fullName>
    </submittedName>
</protein>
<dbReference type="EMBL" id="CM039174">
    <property type="protein sequence ID" value="KAH9751139.1"/>
    <property type="molecule type" value="Genomic_DNA"/>
</dbReference>
<dbReference type="Proteomes" id="UP000829398">
    <property type="component" value="Chromosome 5"/>
</dbReference>
<evidence type="ECO:0000313" key="2">
    <source>
        <dbReference type="Proteomes" id="UP000829398"/>
    </source>
</evidence>
<gene>
    <name evidence="1" type="ORF">KPL71_014157</name>
</gene>
<proteinExistence type="predicted"/>
<name>A0ACB8K9R3_CITSI</name>
<reference evidence="2" key="1">
    <citation type="journal article" date="2023" name="Hortic. Res.">
        <title>A chromosome-level phased genome enabling allele-level studies in sweet orange: a case study on citrus Huanglongbing tolerance.</title>
        <authorList>
            <person name="Wu B."/>
            <person name="Yu Q."/>
            <person name="Deng Z."/>
            <person name="Duan Y."/>
            <person name="Luo F."/>
            <person name="Gmitter F. Jr."/>
        </authorList>
    </citation>
    <scope>NUCLEOTIDE SEQUENCE [LARGE SCALE GENOMIC DNA]</scope>
    <source>
        <strain evidence="2">cv. Valencia</strain>
    </source>
</reference>
<keyword evidence="2" id="KW-1185">Reference proteome</keyword>
<sequence length="263" mass="28976">MADPNGHSWRDGMSSDNIKGLILALSSSIFIGSSFIVKKKGLKKAGASGVRAGFGGYSYLYEPLWWVGMITTFLLYAALVITAVFILIFHYIPQYGQTHIMVYIGVCSLVGSLSVMSVKAIGIALKLTLSGMNQLIYPQTWAFTLIVIVCVLTQMNYLNMALDTFNTAVVSPIYYVMFTSLTILASVIMFKDWDRQNPTQIVTEMCGFVTILAGTFLLHKTKDLGDGSSLTPSMSLRLSKHADDDDLESEGIPLRRQESLRTP</sequence>